<reference evidence="1" key="1">
    <citation type="submission" date="2018-02" db="EMBL/GenBank/DDBJ databases">
        <title>Rhizophora mucronata_Transcriptome.</title>
        <authorList>
            <person name="Meera S.P."/>
            <person name="Sreeshan A."/>
            <person name="Augustine A."/>
        </authorList>
    </citation>
    <scope>NUCLEOTIDE SEQUENCE</scope>
    <source>
        <tissue evidence="1">Leaf</tissue>
    </source>
</reference>
<dbReference type="AlphaFoldDB" id="A0A2P2MUF7"/>
<accession>A0A2P2MUF7</accession>
<sequence length="70" mass="8251">MLLNLWNSFCIVSLHPGENQELEAYFYMHNYISTRSSNYLGLHVQKWNLCSSGFEKMKKKRTFGFDGQIV</sequence>
<protein>
    <submittedName>
        <fullName evidence="1">Uncharacterized protein</fullName>
    </submittedName>
</protein>
<dbReference type="EMBL" id="GGEC01053382">
    <property type="protein sequence ID" value="MBX33866.1"/>
    <property type="molecule type" value="Transcribed_RNA"/>
</dbReference>
<organism evidence="1">
    <name type="scientific">Rhizophora mucronata</name>
    <name type="common">Asiatic mangrove</name>
    <dbReference type="NCBI Taxonomy" id="61149"/>
    <lineage>
        <taxon>Eukaryota</taxon>
        <taxon>Viridiplantae</taxon>
        <taxon>Streptophyta</taxon>
        <taxon>Embryophyta</taxon>
        <taxon>Tracheophyta</taxon>
        <taxon>Spermatophyta</taxon>
        <taxon>Magnoliopsida</taxon>
        <taxon>eudicotyledons</taxon>
        <taxon>Gunneridae</taxon>
        <taxon>Pentapetalae</taxon>
        <taxon>rosids</taxon>
        <taxon>fabids</taxon>
        <taxon>Malpighiales</taxon>
        <taxon>Rhizophoraceae</taxon>
        <taxon>Rhizophora</taxon>
    </lineage>
</organism>
<dbReference type="EMBL" id="GGEC01053375">
    <property type="protein sequence ID" value="MBX33859.1"/>
    <property type="molecule type" value="Transcribed_RNA"/>
</dbReference>
<name>A0A2P2MUF7_RHIMU</name>
<proteinExistence type="predicted"/>
<evidence type="ECO:0000313" key="1">
    <source>
        <dbReference type="EMBL" id="MBX33859.1"/>
    </source>
</evidence>